<sequence length="661" mass="75575">MDDIKNLEVLVFLSLETNTCADQSYRVNITDPNVSALVAMHKEPSKRSAVQEKPIHDLTPYLSDPSFPQIVALKWEFFDMRLMAVVESHILYTKGSSEIDEVTLKKLDLYPGKYMATQTLQEALALIESSLYERLIKQDKKFQLITFGDWPLMYQLPIECAKKGIELSPIFKNFTNYLALCFQVYGPQSTALFETPQEIGKIFAIKLDGKTTLDQELSIMTEFFSKYMIKEQSQLELTRQYSPTLPVSKAHDEHPRKEVLVDIHQTGEESEEQKTDLHGGRAHPTSARGEHSHSQSSTDRSKYRSRSRSYSPTENRHMRVVQPALKAAAAQDESLITYLVLSGLDSEISETQIINAIAPHIRVYELFLYHEGKDESCGPSCYVKVSKFPDNVDALFMDVKQLPGYSGRPILAEEGDKITFEEIKKKQQRRQSQIGGAGYDGRSSKGASRYQEQAPAQSSQANYSNIQMNDYAALRMRGLPFSCRHEDIITFFKDFDAHHDSIKIGKNSDGTKTGEATILFKNEDECKRAFQQKQGQNIAHRWIELYQITFGDYTNFDQMQQTRRTIKLNKYLTEGNIHRVMKLRGLPFGITQDQLSDFFHDYGVSRSDVVIEEINGKKTGFGLVFFRDDEIAQRARIEKHKKNIGSRYVEVLECGLQDIMQ</sequence>
<dbReference type="CDD" id="cd12254">
    <property type="entry name" value="RRM_hnRNPH_ESRPs_RBM12_like"/>
    <property type="match status" value="2"/>
</dbReference>
<dbReference type="Proteomes" id="UP000785679">
    <property type="component" value="Unassembled WGS sequence"/>
</dbReference>
<keyword evidence="4 6" id="KW-0694">RNA-binding</keyword>
<evidence type="ECO:0000256" key="3">
    <source>
        <dbReference type="ARBA" id="ARBA00022737"/>
    </source>
</evidence>
<evidence type="ECO:0000313" key="10">
    <source>
        <dbReference type="Proteomes" id="UP000785679"/>
    </source>
</evidence>
<dbReference type="GO" id="GO:0003723">
    <property type="term" value="F:RNA binding"/>
    <property type="evidence" value="ECO:0007669"/>
    <property type="project" value="UniProtKB-UniRule"/>
</dbReference>
<gene>
    <name evidence="9" type="ORF">FGO68_gene13662</name>
</gene>
<dbReference type="SUPFAM" id="SSF54928">
    <property type="entry name" value="RNA-binding domain, RBD"/>
    <property type="match status" value="2"/>
</dbReference>
<dbReference type="InterPro" id="IPR000504">
    <property type="entry name" value="RRM_dom"/>
</dbReference>
<dbReference type="Gene3D" id="3.30.70.330">
    <property type="match status" value="2"/>
</dbReference>
<dbReference type="EMBL" id="RRYP01017904">
    <property type="protein sequence ID" value="TNV73882.1"/>
    <property type="molecule type" value="Genomic_DNA"/>
</dbReference>
<accession>A0A8J8NEQ3</accession>
<feature type="compositionally biased region" description="Basic and acidic residues" evidence="7">
    <location>
        <begin position="267"/>
        <end position="279"/>
    </location>
</feature>
<evidence type="ECO:0000259" key="8">
    <source>
        <dbReference type="PROSITE" id="PS50102"/>
    </source>
</evidence>
<dbReference type="SMART" id="SM00360">
    <property type="entry name" value="RRM"/>
    <property type="match status" value="2"/>
</dbReference>
<evidence type="ECO:0000256" key="2">
    <source>
        <dbReference type="ARBA" id="ARBA00022664"/>
    </source>
</evidence>
<dbReference type="GO" id="GO:0006397">
    <property type="term" value="P:mRNA processing"/>
    <property type="evidence" value="ECO:0007669"/>
    <property type="project" value="UniProtKB-KW"/>
</dbReference>
<dbReference type="InterPro" id="IPR050666">
    <property type="entry name" value="ESRP"/>
</dbReference>
<feature type="region of interest" description="Disordered" evidence="7">
    <location>
        <begin position="267"/>
        <end position="318"/>
    </location>
</feature>
<feature type="compositionally biased region" description="Polar residues" evidence="7">
    <location>
        <begin position="450"/>
        <end position="462"/>
    </location>
</feature>
<evidence type="ECO:0000256" key="6">
    <source>
        <dbReference type="PROSITE-ProRule" id="PRU00176"/>
    </source>
</evidence>
<dbReference type="OrthoDB" id="284142at2759"/>
<dbReference type="PROSITE" id="PS50102">
    <property type="entry name" value="RRM"/>
    <property type="match status" value="1"/>
</dbReference>
<dbReference type="PANTHER" id="PTHR13976">
    <property type="entry name" value="HETEROGENEOUS NUCLEAR RIBONUCLEOPROTEIN-RELATED"/>
    <property type="match status" value="1"/>
</dbReference>
<keyword evidence="3" id="KW-0677">Repeat</keyword>
<evidence type="ECO:0000256" key="1">
    <source>
        <dbReference type="ARBA" id="ARBA00008866"/>
    </source>
</evidence>
<dbReference type="Pfam" id="PF00076">
    <property type="entry name" value="RRM_1"/>
    <property type="match status" value="2"/>
</dbReference>
<feature type="region of interest" description="Disordered" evidence="7">
    <location>
        <begin position="424"/>
        <end position="462"/>
    </location>
</feature>
<evidence type="ECO:0000256" key="7">
    <source>
        <dbReference type="SAM" id="MobiDB-lite"/>
    </source>
</evidence>
<protein>
    <recommendedName>
        <fullName evidence="8">RRM domain-containing protein</fullName>
    </recommendedName>
</protein>
<reference evidence="9" key="1">
    <citation type="submission" date="2019-06" db="EMBL/GenBank/DDBJ databases">
        <authorList>
            <person name="Zheng W."/>
        </authorList>
    </citation>
    <scope>NUCLEOTIDE SEQUENCE</scope>
    <source>
        <strain evidence="9">QDHG01</strain>
    </source>
</reference>
<dbReference type="Gene3D" id="3.30.420.10">
    <property type="entry name" value="Ribonuclease H-like superfamily/Ribonuclease H"/>
    <property type="match status" value="1"/>
</dbReference>
<comment type="similarity">
    <text evidence="1">Belongs to the ESRP family.</text>
</comment>
<feature type="domain" description="RRM" evidence="8">
    <location>
        <begin position="579"/>
        <end position="651"/>
    </location>
</feature>
<dbReference type="InterPro" id="IPR035979">
    <property type="entry name" value="RBD_domain_sf"/>
</dbReference>
<evidence type="ECO:0000256" key="5">
    <source>
        <dbReference type="ARBA" id="ARBA00023187"/>
    </source>
</evidence>
<dbReference type="AlphaFoldDB" id="A0A8J8NEQ3"/>
<dbReference type="InterPro" id="IPR036397">
    <property type="entry name" value="RNaseH_sf"/>
</dbReference>
<evidence type="ECO:0000313" key="9">
    <source>
        <dbReference type="EMBL" id="TNV73882.1"/>
    </source>
</evidence>
<proteinExistence type="inferred from homology"/>
<dbReference type="GO" id="GO:0008380">
    <property type="term" value="P:RNA splicing"/>
    <property type="evidence" value="ECO:0007669"/>
    <property type="project" value="UniProtKB-KW"/>
</dbReference>
<comment type="caution">
    <text evidence="9">The sequence shown here is derived from an EMBL/GenBank/DDBJ whole genome shotgun (WGS) entry which is preliminary data.</text>
</comment>
<keyword evidence="2" id="KW-0507">mRNA processing</keyword>
<keyword evidence="5" id="KW-0508">mRNA splicing</keyword>
<organism evidence="9 10">
    <name type="scientific">Halteria grandinella</name>
    <dbReference type="NCBI Taxonomy" id="5974"/>
    <lineage>
        <taxon>Eukaryota</taxon>
        <taxon>Sar</taxon>
        <taxon>Alveolata</taxon>
        <taxon>Ciliophora</taxon>
        <taxon>Intramacronucleata</taxon>
        <taxon>Spirotrichea</taxon>
        <taxon>Stichotrichia</taxon>
        <taxon>Sporadotrichida</taxon>
        <taxon>Halteriidae</taxon>
        <taxon>Halteria</taxon>
    </lineage>
</organism>
<evidence type="ECO:0000256" key="4">
    <source>
        <dbReference type="ARBA" id="ARBA00022884"/>
    </source>
</evidence>
<name>A0A8J8NEQ3_HALGN</name>
<dbReference type="InterPro" id="IPR012677">
    <property type="entry name" value="Nucleotide-bd_a/b_plait_sf"/>
</dbReference>
<keyword evidence="10" id="KW-1185">Reference proteome</keyword>